<dbReference type="PANTHER" id="PTHR14963">
    <property type="entry name" value="RHO GTPASE ACTIVATING PROTEIN 18,19-RELATED"/>
    <property type="match status" value="1"/>
</dbReference>
<feature type="compositionally biased region" description="Polar residues" evidence="2">
    <location>
        <begin position="539"/>
        <end position="550"/>
    </location>
</feature>
<keyword evidence="1" id="KW-0343">GTPase activation</keyword>
<feature type="region of interest" description="Disordered" evidence="2">
    <location>
        <begin position="539"/>
        <end position="572"/>
    </location>
</feature>
<evidence type="ECO:0000313" key="4">
    <source>
        <dbReference type="Proteomes" id="UP000386466"/>
    </source>
</evidence>
<sequence>MCQIMSGPRELSGRDPNSTGAFLIAAVAHRRVTRATRCGHPGTRPQPWCFLTTSEHKCWQADSLQGSPGLTHLQTSKAQSLSMDGFWMQVEWIQQKVGLQEEDGSRGIDLLPQEVGSPWLQDTGLPGLLGGQGLEGDHQGLLSTLTQTQRAAVRRLDVYTRSTQRRHEAPAGGVRDIFGGFSSTVKEVFSEDGDSVRKQTQLSSGASKSPPAAESGRRQAGRGGGRKPSTWTLPARDRLFGSCRGPATPHPLPGGTCSKCSLLVSTLPRGSLGSPKADLGIGDLSLQDMWEISALASNPTTAPGALLGLVLKRSKTGKQEAQVCGPETRRGVPLDSLLEADCKALPSTPGPLILQALLSCSGKERTGAPAWLSCLGPTAHRCPSFLLGRGQRLERDFHTETETGGDECPRYDASKLLKRFLRELPAPLVPAEHLPASAALPRVHVCICRSVHVRVSTCRLPVCMLHAHVHECVHMCLHVQVCMCVWRVSGAKCPSTHTHTHTHTHTRTQYQIRAAAPSSTNKYYPVASFLVSQVRELNNSSGRAPSSATGASRPGREDYTQRGTSVGVRARARTPKVAKVQVTRPIADPLGL</sequence>
<organism evidence="3 4">
    <name type="scientific">Lynx pardinus</name>
    <name type="common">Iberian lynx</name>
    <name type="synonym">Felis pardina</name>
    <dbReference type="NCBI Taxonomy" id="191816"/>
    <lineage>
        <taxon>Eukaryota</taxon>
        <taxon>Metazoa</taxon>
        <taxon>Chordata</taxon>
        <taxon>Craniata</taxon>
        <taxon>Vertebrata</taxon>
        <taxon>Euteleostomi</taxon>
        <taxon>Mammalia</taxon>
        <taxon>Eutheria</taxon>
        <taxon>Laurasiatheria</taxon>
        <taxon>Carnivora</taxon>
        <taxon>Feliformia</taxon>
        <taxon>Felidae</taxon>
        <taxon>Felinae</taxon>
        <taxon>Lynx</taxon>
    </lineage>
</organism>
<dbReference type="GO" id="GO:0005096">
    <property type="term" value="F:GTPase activator activity"/>
    <property type="evidence" value="ECO:0007669"/>
    <property type="project" value="UniProtKB-KW"/>
</dbReference>
<accession>A0A485M7W8</accession>
<dbReference type="InterPro" id="IPR008936">
    <property type="entry name" value="Rho_GTPase_activation_prot"/>
</dbReference>
<dbReference type="EMBL" id="CAAGRJ010000001">
    <property type="protein sequence ID" value="VFV16945.1"/>
    <property type="molecule type" value="Genomic_DNA"/>
</dbReference>
<keyword evidence="4" id="KW-1185">Reference proteome</keyword>
<evidence type="ECO:0000256" key="2">
    <source>
        <dbReference type="SAM" id="MobiDB-lite"/>
    </source>
</evidence>
<dbReference type="PANTHER" id="PTHR14963:SF4">
    <property type="entry name" value="RHO GTPASE-ACTIVATING PROTEIN 40"/>
    <property type="match status" value="1"/>
</dbReference>
<dbReference type="GO" id="GO:0051056">
    <property type="term" value="P:regulation of small GTPase mediated signal transduction"/>
    <property type="evidence" value="ECO:0007669"/>
    <property type="project" value="TreeGrafter"/>
</dbReference>
<proteinExistence type="predicted"/>
<feature type="compositionally biased region" description="Polar residues" evidence="2">
    <location>
        <begin position="198"/>
        <end position="207"/>
    </location>
</feature>
<dbReference type="AlphaFoldDB" id="A0A485M7W8"/>
<dbReference type="GO" id="GO:0005737">
    <property type="term" value="C:cytoplasm"/>
    <property type="evidence" value="ECO:0007669"/>
    <property type="project" value="TreeGrafter"/>
</dbReference>
<dbReference type="SUPFAM" id="SSF48350">
    <property type="entry name" value="GTPase activation domain, GAP"/>
    <property type="match status" value="1"/>
</dbReference>
<dbReference type="Proteomes" id="UP000386466">
    <property type="component" value="Unassembled WGS sequence"/>
</dbReference>
<gene>
    <name evidence="3" type="ORF">LYPA_23C013812</name>
</gene>
<reference evidence="3 4" key="1">
    <citation type="submission" date="2019-01" db="EMBL/GenBank/DDBJ databases">
        <authorList>
            <person name="Alioto T."/>
            <person name="Alioto T."/>
        </authorList>
    </citation>
    <scope>NUCLEOTIDE SEQUENCE [LARGE SCALE GENOMIC DNA]</scope>
</reference>
<evidence type="ECO:0000256" key="1">
    <source>
        <dbReference type="ARBA" id="ARBA00022468"/>
    </source>
</evidence>
<dbReference type="GO" id="GO:0030833">
    <property type="term" value="P:regulation of actin filament polymerization"/>
    <property type="evidence" value="ECO:0007669"/>
    <property type="project" value="TreeGrafter"/>
</dbReference>
<feature type="region of interest" description="Disordered" evidence="2">
    <location>
        <begin position="189"/>
        <end position="233"/>
    </location>
</feature>
<evidence type="ECO:0000313" key="3">
    <source>
        <dbReference type="EMBL" id="VFV16945.1"/>
    </source>
</evidence>
<protein>
    <submittedName>
        <fullName evidence="3">Rho gtpase-activating protein 40</fullName>
    </submittedName>
</protein>
<name>A0A485M7W8_LYNPA</name>